<organism evidence="2 3">
    <name type="scientific">Ascochyta lentis</name>
    <dbReference type="NCBI Taxonomy" id="205686"/>
    <lineage>
        <taxon>Eukaryota</taxon>
        <taxon>Fungi</taxon>
        <taxon>Dikarya</taxon>
        <taxon>Ascomycota</taxon>
        <taxon>Pezizomycotina</taxon>
        <taxon>Dothideomycetes</taxon>
        <taxon>Pleosporomycetidae</taxon>
        <taxon>Pleosporales</taxon>
        <taxon>Pleosporineae</taxon>
        <taxon>Didymellaceae</taxon>
        <taxon>Ascochyta</taxon>
    </lineage>
</organism>
<evidence type="ECO:0000313" key="2">
    <source>
        <dbReference type="EMBL" id="KAF9696538.1"/>
    </source>
</evidence>
<comment type="caution">
    <text evidence="2">The sequence shown here is derived from an EMBL/GenBank/DDBJ whole genome shotgun (WGS) entry which is preliminary data.</text>
</comment>
<protein>
    <submittedName>
        <fullName evidence="2">Uncharacterized protein</fullName>
    </submittedName>
</protein>
<dbReference type="EMBL" id="RZGK01000009">
    <property type="protein sequence ID" value="KAF9696538.1"/>
    <property type="molecule type" value="Genomic_DNA"/>
</dbReference>
<feature type="compositionally biased region" description="Polar residues" evidence="1">
    <location>
        <begin position="1"/>
        <end position="17"/>
    </location>
</feature>
<gene>
    <name evidence="2" type="ORF">EKO04_005263</name>
</gene>
<feature type="region of interest" description="Disordered" evidence="1">
    <location>
        <begin position="1"/>
        <end position="28"/>
    </location>
</feature>
<evidence type="ECO:0000313" key="3">
    <source>
        <dbReference type="Proteomes" id="UP000651452"/>
    </source>
</evidence>
<name>A0A8H7J4K3_9PLEO</name>
<evidence type="ECO:0000256" key="1">
    <source>
        <dbReference type="SAM" id="MobiDB-lite"/>
    </source>
</evidence>
<sequence length="225" mass="24522">MATNFSKSSNRPANTPHSPAAVPCGRDDMTVNGEVKRPAMDRDDLRRGLVTSSTKARIESLARLEHQVADESLVPADLQALLATLFETYPLYDDRESRRAVEAVLRSLINGPHGDLVLPAIVKFLGDECQKKGIAHVNAFVLVDWCSALLVQFAKQPERWSKFGLHLALADARVLETCVAAGSDRRAARISHSALVVTRRALRALLGSKDIGQHALDKLVANLTA</sequence>
<dbReference type="Proteomes" id="UP000651452">
    <property type="component" value="Unassembled WGS sequence"/>
</dbReference>
<dbReference type="OrthoDB" id="5148094at2759"/>
<proteinExistence type="predicted"/>
<keyword evidence="3" id="KW-1185">Reference proteome</keyword>
<reference evidence="2" key="1">
    <citation type="submission" date="2018-12" db="EMBL/GenBank/DDBJ databases">
        <authorList>
            <person name="Syme R.A."/>
            <person name="Farfan-Caceres L."/>
            <person name="Lichtenzveig J."/>
        </authorList>
    </citation>
    <scope>NUCLEOTIDE SEQUENCE</scope>
    <source>
        <strain evidence="2">Al4</strain>
    </source>
</reference>
<accession>A0A8H7J4K3</accession>
<reference evidence="2" key="2">
    <citation type="submission" date="2020-09" db="EMBL/GenBank/DDBJ databases">
        <title>Reference genome assembly for Australian Ascochyta lentis isolate Al4.</title>
        <authorList>
            <person name="Lee R.C."/>
            <person name="Farfan-Caceres L.M."/>
            <person name="Debler J.W."/>
            <person name="Williams A.H."/>
            <person name="Henares B.M."/>
        </authorList>
    </citation>
    <scope>NUCLEOTIDE SEQUENCE</scope>
    <source>
        <strain evidence="2">Al4</strain>
    </source>
</reference>
<dbReference type="AlphaFoldDB" id="A0A8H7J4K3"/>